<dbReference type="RefSeq" id="WP_345364129.1">
    <property type="nucleotide sequence ID" value="NZ_BAABII010000010.1"/>
</dbReference>
<proteinExistence type="predicted"/>
<name>A0ABV4CKP1_9PSEU</name>
<dbReference type="SUPFAM" id="SSF54909">
    <property type="entry name" value="Dimeric alpha+beta barrel"/>
    <property type="match status" value="2"/>
</dbReference>
<keyword evidence="2" id="KW-1185">Reference proteome</keyword>
<gene>
    <name evidence="1" type="ORF">AB8O55_18050</name>
</gene>
<evidence type="ECO:0008006" key="3">
    <source>
        <dbReference type="Google" id="ProtNLM"/>
    </source>
</evidence>
<dbReference type="EMBL" id="JBGEHV010000034">
    <property type="protein sequence ID" value="MEY8041309.1"/>
    <property type="molecule type" value="Genomic_DNA"/>
</dbReference>
<comment type="caution">
    <text evidence="1">The sequence shown here is derived from an EMBL/GenBank/DDBJ whole genome shotgun (WGS) entry which is preliminary data.</text>
</comment>
<dbReference type="Proteomes" id="UP001564626">
    <property type="component" value="Unassembled WGS sequence"/>
</dbReference>
<sequence length="211" mass="22200">MRANVLPRVDRSDAGVVVVGSVYAGTPARQRTLAEATLADVERGPLPDGLLAVSCFRSGDGETVLAYAQWTDEAAHRAYAATSGPEAGGVDLRSAVRYRLDRSTASGGGSPGCLITATFDVDGPGRQRHITDALLECSARLGGLPGAVSAHFHHSLDGSRVLNYAEWTDLAAHDAAVAAADLDELYRISTETPGVRPTRGRHYLLHAALAR</sequence>
<accession>A0ABV4CKP1</accession>
<organism evidence="1 2">
    <name type="scientific">Saccharopolyspora cebuensis</name>
    <dbReference type="NCBI Taxonomy" id="418759"/>
    <lineage>
        <taxon>Bacteria</taxon>
        <taxon>Bacillati</taxon>
        <taxon>Actinomycetota</taxon>
        <taxon>Actinomycetes</taxon>
        <taxon>Pseudonocardiales</taxon>
        <taxon>Pseudonocardiaceae</taxon>
        <taxon>Saccharopolyspora</taxon>
    </lineage>
</organism>
<dbReference type="Gene3D" id="3.30.70.100">
    <property type="match status" value="2"/>
</dbReference>
<reference evidence="1 2" key="1">
    <citation type="submission" date="2024-08" db="EMBL/GenBank/DDBJ databases">
        <title>Genome mining of Saccharopolyspora cebuensis PGLac3 from Nigerian medicinal plant.</title>
        <authorList>
            <person name="Ezeobiora C.E."/>
            <person name="Igbokwe N.H."/>
            <person name="Amin D.H."/>
            <person name="Mendie U.E."/>
        </authorList>
    </citation>
    <scope>NUCLEOTIDE SEQUENCE [LARGE SCALE GENOMIC DNA]</scope>
    <source>
        <strain evidence="1 2">PGLac3</strain>
    </source>
</reference>
<evidence type="ECO:0000313" key="1">
    <source>
        <dbReference type="EMBL" id="MEY8041309.1"/>
    </source>
</evidence>
<protein>
    <recommendedName>
        <fullName evidence="3">Antibiotic biosynthesis monooxygenase</fullName>
    </recommendedName>
</protein>
<evidence type="ECO:0000313" key="2">
    <source>
        <dbReference type="Proteomes" id="UP001564626"/>
    </source>
</evidence>
<dbReference type="InterPro" id="IPR011008">
    <property type="entry name" value="Dimeric_a/b-barrel"/>
</dbReference>